<dbReference type="Gene3D" id="3.30.1050.10">
    <property type="entry name" value="SCP2 sterol-binding domain"/>
    <property type="match status" value="1"/>
</dbReference>
<dbReference type="Proteomes" id="UP001597119">
    <property type="component" value="Unassembled WGS sequence"/>
</dbReference>
<name>A0ABD6CFF6_9EURY</name>
<dbReference type="SUPFAM" id="SSF55718">
    <property type="entry name" value="SCP-like"/>
    <property type="match status" value="1"/>
</dbReference>
<organism evidence="1 2">
    <name type="scientific">Halorientalis brevis</name>
    <dbReference type="NCBI Taxonomy" id="1126241"/>
    <lineage>
        <taxon>Archaea</taxon>
        <taxon>Methanobacteriati</taxon>
        <taxon>Methanobacteriota</taxon>
        <taxon>Stenosarchaea group</taxon>
        <taxon>Halobacteria</taxon>
        <taxon>Halobacteriales</taxon>
        <taxon>Haloarculaceae</taxon>
        <taxon>Halorientalis</taxon>
    </lineage>
</organism>
<dbReference type="AlphaFoldDB" id="A0ABD6CFF6"/>
<evidence type="ECO:0000313" key="1">
    <source>
        <dbReference type="EMBL" id="MFD1588079.1"/>
    </source>
</evidence>
<reference evidence="1 2" key="1">
    <citation type="journal article" date="2019" name="Int. J. Syst. Evol. Microbiol.">
        <title>The Global Catalogue of Microorganisms (GCM) 10K type strain sequencing project: providing services to taxonomists for standard genome sequencing and annotation.</title>
        <authorList>
            <consortium name="The Broad Institute Genomics Platform"/>
            <consortium name="The Broad Institute Genome Sequencing Center for Infectious Disease"/>
            <person name="Wu L."/>
            <person name="Ma J."/>
        </authorList>
    </citation>
    <scope>NUCLEOTIDE SEQUENCE [LARGE SCALE GENOMIC DNA]</scope>
    <source>
        <strain evidence="1 2">CGMCC 1.12125</strain>
    </source>
</reference>
<gene>
    <name evidence="1" type="ORF">ACFR9U_13935</name>
</gene>
<proteinExistence type="predicted"/>
<dbReference type="RefSeq" id="WP_247381855.1">
    <property type="nucleotide sequence ID" value="NZ_JALLGV010000012.1"/>
</dbReference>
<protein>
    <submittedName>
        <fullName evidence="1">Sterol carrier protein</fullName>
    </submittedName>
</protein>
<dbReference type="EMBL" id="JBHUDJ010000008">
    <property type="protein sequence ID" value="MFD1588079.1"/>
    <property type="molecule type" value="Genomic_DNA"/>
</dbReference>
<dbReference type="InterPro" id="IPR036527">
    <property type="entry name" value="SCP2_sterol-bd_dom_sf"/>
</dbReference>
<keyword evidence="2" id="KW-1185">Reference proteome</keyword>
<evidence type="ECO:0000313" key="2">
    <source>
        <dbReference type="Proteomes" id="UP001597119"/>
    </source>
</evidence>
<accession>A0ABD6CFF6</accession>
<comment type="caution">
    <text evidence="1">The sequence shown here is derived from an EMBL/GenBank/DDBJ whole genome shotgun (WGS) entry which is preliminary data.</text>
</comment>
<sequence>MSLFPTEQWLDEYKALLNESSALDDVAAGWGVGFNGAILLAITDLPLDDTTVRELPESVLADVPDSICEGLTGLTYEDAPAEIDDSVRAELPPVVQDLLTQLEKNVVGGAVYAYVELEEGTCNEAEILENPNEREVGAVIRGPCSTWQQIIDGRPTTSAVLSGDLEISGNGLLRPQYTALLQLLGDVAADVETTHLFEEPGTSFQDFVLDEAVRQPIAVQRFAYQQAAWATRMLSLF</sequence>